<accession>A0ABQ2FBA9</accession>
<dbReference type="SUPFAM" id="SSF53383">
    <property type="entry name" value="PLP-dependent transferases"/>
    <property type="match status" value="1"/>
</dbReference>
<name>A0ABQ2FBA9_9MICO</name>
<dbReference type="EMBL" id="BMLB01000006">
    <property type="protein sequence ID" value="GGK79241.1"/>
    <property type="molecule type" value="Genomic_DNA"/>
</dbReference>
<evidence type="ECO:0000313" key="1">
    <source>
        <dbReference type="EMBL" id="GGK79241.1"/>
    </source>
</evidence>
<organism evidence="1 2">
    <name type="scientific">Ornithinimicrobium pekingense</name>
    <dbReference type="NCBI Taxonomy" id="384677"/>
    <lineage>
        <taxon>Bacteria</taxon>
        <taxon>Bacillati</taxon>
        <taxon>Actinomycetota</taxon>
        <taxon>Actinomycetes</taxon>
        <taxon>Micrococcales</taxon>
        <taxon>Ornithinimicrobiaceae</taxon>
        <taxon>Ornithinimicrobium</taxon>
    </lineage>
</organism>
<evidence type="ECO:0008006" key="3">
    <source>
        <dbReference type="Google" id="ProtNLM"/>
    </source>
</evidence>
<dbReference type="RefSeq" id="WP_022922235.1">
    <property type="nucleotide sequence ID" value="NZ_BMLB01000006.1"/>
</dbReference>
<evidence type="ECO:0000313" key="2">
    <source>
        <dbReference type="Proteomes" id="UP000662111"/>
    </source>
</evidence>
<dbReference type="InterPro" id="IPR015424">
    <property type="entry name" value="PyrdxlP-dep_Trfase"/>
</dbReference>
<reference evidence="2" key="1">
    <citation type="journal article" date="2019" name="Int. J. Syst. Evol. Microbiol.">
        <title>The Global Catalogue of Microorganisms (GCM) 10K type strain sequencing project: providing services to taxonomists for standard genome sequencing and annotation.</title>
        <authorList>
            <consortium name="The Broad Institute Genomics Platform"/>
            <consortium name="The Broad Institute Genome Sequencing Center for Infectious Disease"/>
            <person name="Wu L."/>
            <person name="Ma J."/>
        </authorList>
    </citation>
    <scope>NUCLEOTIDE SEQUENCE [LARGE SCALE GENOMIC DNA]</scope>
    <source>
        <strain evidence="2">CGMCC 1.5362</strain>
    </source>
</reference>
<protein>
    <recommendedName>
        <fullName evidence="3">DegT/DnrJ/EryC1/StrS aminotransferase family protein</fullName>
    </recommendedName>
</protein>
<dbReference type="Proteomes" id="UP000662111">
    <property type="component" value="Unassembled WGS sequence"/>
</dbReference>
<keyword evidence="2" id="KW-1185">Reference proteome</keyword>
<gene>
    <name evidence="1" type="ORF">GCM10011509_29720</name>
</gene>
<sequence length="348" mass="38452">MREIGSDFETVDSKWIRGSADARPPWERAGEQVQYFESGRQAIGALSRELRGNGLSTVLFPAHYCESMLAPFLRDGWDIQLVGMLDDWTLDPHAVHSSLPLQQTLIFSTSYFGVPESASWTAVLTDAAVQGAHIVSDETHRVWTPGPDFATYRLASLRKLLPLPDGAFLTGPVPSATRTPSVSGPLRLDAMEAKRGYLADGGSRDYRALFSAAESQLDALSSWTRMALRSEELVKHLDYGAIAARRSSNHAVLVAGWSSEQFTVTTAAAPVPAYCVVRGSRVAELRRYLIGRGIYPPVHWVAPPAGYPRLGRWIGDVLSIPIDHRYDETDMQRVLETVHEFEREGSSK</sequence>
<comment type="caution">
    <text evidence="1">The sequence shown here is derived from an EMBL/GenBank/DDBJ whole genome shotgun (WGS) entry which is preliminary data.</text>
</comment>
<proteinExistence type="predicted"/>